<gene>
    <name evidence="2" type="ORF">HGA13_09470</name>
</gene>
<organism evidence="2 3">
    <name type="scientific">Nocardia speluncae</name>
    <dbReference type="NCBI Taxonomy" id="419477"/>
    <lineage>
        <taxon>Bacteria</taxon>
        <taxon>Bacillati</taxon>
        <taxon>Actinomycetota</taxon>
        <taxon>Actinomycetes</taxon>
        <taxon>Mycobacteriales</taxon>
        <taxon>Nocardiaceae</taxon>
        <taxon>Nocardia</taxon>
    </lineage>
</organism>
<dbReference type="SUPFAM" id="SSF54427">
    <property type="entry name" value="NTF2-like"/>
    <property type="match status" value="1"/>
</dbReference>
<sequence length="169" mass="18958">MSSTMTAGEQALAIEAIKRVFAARLRALDEKRWDIYPTLHTDDVVSETWGGLPADKQPRTGGISNRVVGREALTAAIRGMLGTSTHVTTVHHGHTPEIVLTSDTTATGIWAMEDELWWTGGDTEEHLHGYGHYHEEYRKVGDEWLIGYRKLTRLRETHTPGFFDYLAAL</sequence>
<comment type="caution">
    <text evidence="2">The sequence shown here is derived from an EMBL/GenBank/DDBJ whole genome shotgun (WGS) entry which is preliminary data.</text>
</comment>
<keyword evidence="3" id="KW-1185">Reference proteome</keyword>
<dbReference type="InterPro" id="IPR032710">
    <property type="entry name" value="NTF2-like_dom_sf"/>
</dbReference>
<proteinExistence type="predicted"/>
<evidence type="ECO:0000313" key="3">
    <source>
        <dbReference type="Proteomes" id="UP000565715"/>
    </source>
</evidence>
<evidence type="ECO:0000259" key="1">
    <source>
        <dbReference type="Pfam" id="PF13577"/>
    </source>
</evidence>
<reference evidence="2 3" key="1">
    <citation type="submission" date="2020-04" db="EMBL/GenBank/DDBJ databases">
        <title>MicrobeNet Type strains.</title>
        <authorList>
            <person name="Nicholson A.C."/>
        </authorList>
    </citation>
    <scope>NUCLEOTIDE SEQUENCE [LARGE SCALE GENOMIC DNA]</scope>
    <source>
        <strain evidence="2 3">DSM 45078</strain>
    </source>
</reference>
<dbReference type="Pfam" id="PF13577">
    <property type="entry name" value="SnoaL_4"/>
    <property type="match status" value="1"/>
</dbReference>
<dbReference type="Proteomes" id="UP000565715">
    <property type="component" value="Unassembled WGS sequence"/>
</dbReference>
<dbReference type="AlphaFoldDB" id="A0A846XD16"/>
<dbReference type="EMBL" id="JAAXOO010000002">
    <property type="protein sequence ID" value="NKY33297.1"/>
    <property type="molecule type" value="Genomic_DNA"/>
</dbReference>
<dbReference type="Gene3D" id="3.10.450.50">
    <property type="match status" value="1"/>
</dbReference>
<feature type="domain" description="SnoaL-like" evidence="1">
    <location>
        <begin position="10"/>
        <end position="150"/>
    </location>
</feature>
<protein>
    <submittedName>
        <fullName evidence="2">Nuclear transport factor 2 family protein</fullName>
    </submittedName>
</protein>
<dbReference type="InterPro" id="IPR037401">
    <property type="entry name" value="SnoaL-like"/>
</dbReference>
<name>A0A846XD16_9NOCA</name>
<evidence type="ECO:0000313" key="2">
    <source>
        <dbReference type="EMBL" id="NKY33297.1"/>
    </source>
</evidence>
<accession>A0A846XD16</accession>